<evidence type="ECO:0000256" key="1">
    <source>
        <dbReference type="ARBA" id="ARBA00012528"/>
    </source>
</evidence>
<reference evidence="5 6" key="1">
    <citation type="submission" date="2020-04" db="EMBL/GenBank/DDBJ databases">
        <title>Massilia sp. RP-1-19 isolated from soil.</title>
        <authorList>
            <person name="Dahal R.H."/>
        </authorList>
    </citation>
    <scope>NUCLEOTIDE SEQUENCE [LARGE SCALE GENOMIC DNA]</scope>
    <source>
        <strain evidence="5 6">RP-1-19</strain>
    </source>
</reference>
<evidence type="ECO:0000256" key="2">
    <source>
        <dbReference type="ARBA" id="ARBA00034247"/>
    </source>
</evidence>
<dbReference type="AlphaFoldDB" id="A0A848HHT8"/>
<gene>
    <name evidence="5" type="ORF">HHL21_10175</name>
</gene>
<dbReference type="SUPFAM" id="SSF55073">
    <property type="entry name" value="Nucleotide cyclase"/>
    <property type="match status" value="1"/>
</dbReference>
<dbReference type="EMBL" id="JABBGG010000005">
    <property type="protein sequence ID" value="NML61436.1"/>
    <property type="molecule type" value="Genomic_DNA"/>
</dbReference>
<dbReference type="InterPro" id="IPR029787">
    <property type="entry name" value="Nucleotide_cyclase"/>
</dbReference>
<protein>
    <recommendedName>
        <fullName evidence="1">diguanylate cyclase</fullName>
        <ecNumber evidence="1">2.7.7.65</ecNumber>
    </recommendedName>
</protein>
<accession>A0A848HHT8</accession>
<proteinExistence type="predicted"/>
<dbReference type="InterPro" id="IPR000014">
    <property type="entry name" value="PAS"/>
</dbReference>
<dbReference type="Pfam" id="PF00990">
    <property type="entry name" value="GGDEF"/>
    <property type="match status" value="1"/>
</dbReference>
<keyword evidence="6" id="KW-1185">Reference proteome</keyword>
<dbReference type="CDD" id="cd00130">
    <property type="entry name" value="PAS"/>
    <property type="match status" value="1"/>
</dbReference>
<evidence type="ECO:0000313" key="6">
    <source>
        <dbReference type="Proteomes" id="UP000583752"/>
    </source>
</evidence>
<feature type="domain" description="GGDEF" evidence="4">
    <location>
        <begin position="174"/>
        <end position="305"/>
    </location>
</feature>
<dbReference type="GO" id="GO:1902201">
    <property type="term" value="P:negative regulation of bacterial-type flagellum-dependent cell motility"/>
    <property type="evidence" value="ECO:0007669"/>
    <property type="project" value="TreeGrafter"/>
</dbReference>
<comment type="caution">
    <text evidence="5">The sequence shown here is derived from an EMBL/GenBank/DDBJ whole genome shotgun (WGS) entry which is preliminary data.</text>
</comment>
<dbReference type="Pfam" id="PF00989">
    <property type="entry name" value="PAS"/>
    <property type="match status" value="1"/>
</dbReference>
<dbReference type="PROSITE" id="PS50112">
    <property type="entry name" value="PAS"/>
    <property type="match status" value="1"/>
</dbReference>
<feature type="domain" description="PAS" evidence="3">
    <location>
        <begin position="6"/>
        <end position="75"/>
    </location>
</feature>
<dbReference type="InterPro" id="IPR013767">
    <property type="entry name" value="PAS_fold"/>
</dbReference>
<evidence type="ECO:0000259" key="4">
    <source>
        <dbReference type="PROSITE" id="PS50887"/>
    </source>
</evidence>
<dbReference type="PANTHER" id="PTHR45138:SF9">
    <property type="entry name" value="DIGUANYLATE CYCLASE DGCM-RELATED"/>
    <property type="match status" value="1"/>
</dbReference>
<dbReference type="SMART" id="SM00267">
    <property type="entry name" value="GGDEF"/>
    <property type="match status" value="1"/>
</dbReference>
<name>A0A848HHT8_9BURK</name>
<dbReference type="PANTHER" id="PTHR45138">
    <property type="entry name" value="REGULATORY COMPONENTS OF SENSORY TRANSDUCTION SYSTEM"/>
    <property type="match status" value="1"/>
</dbReference>
<dbReference type="FunFam" id="3.30.70.270:FF:000001">
    <property type="entry name" value="Diguanylate cyclase domain protein"/>
    <property type="match status" value="1"/>
</dbReference>
<dbReference type="EC" id="2.7.7.65" evidence="1"/>
<comment type="catalytic activity">
    <reaction evidence="2">
        <text>2 GTP = 3',3'-c-di-GMP + 2 diphosphate</text>
        <dbReference type="Rhea" id="RHEA:24898"/>
        <dbReference type="ChEBI" id="CHEBI:33019"/>
        <dbReference type="ChEBI" id="CHEBI:37565"/>
        <dbReference type="ChEBI" id="CHEBI:58805"/>
        <dbReference type="EC" id="2.7.7.65"/>
    </reaction>
</comment>
<dbReference type="InterPro" id="IPR035965">
    <property type="entry name" value="PAS-like_dom_sf"/>
</dbReference>
<dbReference type="Gene3D" id="3.30.450.20">
    <property type="entry name" value="PAS domain"/>
    <property type="match status" value="1"/>
</dbReference>
<dbReference type="GO" id="GO:0006355">
    <property type="term" value="P:regulation of DNA-templated transcription"/>
    <property type="evidence" value="ECO:0007669"/>
    <property type="project" value="InterPro"/>
</dbReference>
<evidence type="ECO:0000313" key="5">
    <source>
        <dbReference type="EMBL" id="NML61436.1"/>
    </source>
</evidence>
<dbReference type="NCBIfam" id="TIGR00254">
    <property type="entry name" value="GGDEF"/>
    <property type="match status" value="1"/>
</dbReference>
<dbReference type="Gene3D" id="3.30.70.270">
    <property type="match status" value="1"/>
</dbReference>
<evidence type="ECO:0000259" key="3">
    <source>
        <dbReference type="PROSITE" id="PS50112"/>
    </source>
</evidence>
<dbReference type="SMART" id="SM00091">
    <property type="entry name" value="PAS"/>
    <property type="match status" value="1"/>
</dbReference>
<dbReference type="InterPro" id="IPR000160">
    <property type="entry name" value="GGDEF_dom"/>
</dbReference>
<dbReference type="InterPro" id="IPR043128">
    <property type="entry name" value="Rev_trsase/Diguanyl_cyclase"/>
</dbReference>
<dbReference type="GO" id="GO:0005886">
    <property type="term" value="C:plasma membrane"/>
    <property type="evidence" value="ECO:0007669"/>
    <property type="project" value="TreeGrafter"/>
</dbReference>
<dbReference type="CDD" id="cd01949">
    <property type="entry name" value="GGDEF"/>
    <property type="match status" value="1"/>
</dbReference>
<dbReference type="NCBIfam" id="TIGR00229">
    <property type="entry name" value="sensory_box"/>
    <property type="match status" value="1"/>
</dbReference>
<sequence length="305" mass="33004">MPTALPASLMSALIEESLDAVVIVDEHCRIRYANQSLQALCGRSEPDLLGKSLDALLPDAMAAYHTDYLRMLEQGGKPAAVLGKVREFSIHHKSGKAIPIEMKALDLGEHDGLRYFGAFLEDLRTRRRIENKNAALLARLEQEAMTDSLTKIANRRAFDAEAMQMMARAQRSGMPVAVGIADIDHFKNINDDHGHPVGDTVLRAVARRIIDAARATDFVARIGGEEFGLLFPETQAETAIGIAQRIREAIAASPIRADDNCEVCATVSIGVATMMPGSALEEALANADCALYVAKNGGRNRVEAA</sequence>
<dbReference type="GO" id="GO:0052621">
    <property type="term" value="F:diguanylate cyclase activity"/>
    <property type="evidence" value="ECO:0007669"/>
    <property type="project" value="UniProtKB-EC"/>
</dbReference>
<dbReference type="InterPro" id="IPR050469">
    <property type="entry name" value="Diguanylate_Cyclase"/>
</dbReference>
<dbReference type="SUPFAM" id="SSF55785">
    <property type="entry name" value="PYP-like sensor domain (PAS domain)"/>
    <property type="match status" value="1"/>
</dbReference>
<dbReference type="PROSITE" id="PS50887">
    <property type="entry name" value="GGDEF"/>
    <property type="match status" value="1"/>
</dbReference>
<dbReference type="Proteomes" id="UP000583752">
    <property type="component" value="Unassembled WGS sequence"/>
</dbReference>
<dbReference type="GO" id="GO:0043709">
    <property type="term" value="P:cell adhesion involved in single-species biofilm formation"/>
    <property type="evidence" value="ECO:0007669"/>
    <property type="project" value="TreeGrafter"/>
</dbReference>
<dbReference type="RefSeq" id="WP_169465360.1">
    <property type="nucleotide sequence ID" value="NZ_JABBGG010000005.1"/>
</dbReference>
<organism evidence="5 6">
    <name type="scientific">Massilia polaris</name>
    <dbReference type="NCBI Taxonomy" id="2728846"/>
    <lineage>
        <taxon>Bacteria</taxon>
        <taxon>Pseudomonadati</taxon>
        <taxon>Pseudomonadota</taxon>
        <taxon>Betaproteobacteria</taxon>
        <taxon>Burkholderiales</taxon>
        <taxon>Oxalobacteraceae</taxon>
        <taxon>Telluria group</taxon>
        <taxon>Massilia</taxon>
    </lineage>
</organism>